<dbReference type="InterPro" id="IPR029149">
    <property type="entry name" value="Creatin/AminoP/Spt16_N"/>
</dbReference>
<name>A0ABT7UCD9_9FIRM</name>
<evidence type="ECO:0000313" key="8">
    <source>
        <dbReference type="Proteomes" id="UP001529340"/>
    </source>
</evidence>
<dbReference type="EC" id="3.4.11.-" evidence="7"/>
<dbReference type="RefSeq" id="WP_289607740.1">
    <property type="nucleotide sequence ID" value="NZ_JAUDCG010000023.1"/>
</dbReference>
<dbReference type="Proteomes" id="UP001529340">
    <property type="component" value="Unassembled WGS sequence"/>
</dbReference>
<dbReference type="GO" id="GO:0004177">
    <property type="term" value="F:aminopeptidase activity"/>
    <property type="evidence" value="ECO:0007669"/>
    <property type="project" value="UniProtKB-KW"/>
</dbReference>
<dbReference type="InterPro" id="IPR000587">
    <property type="entry name" value="Creatinase_N"/>
</dbReference>
<dbReference type="Pfam" id="PF16188">
    <property type="entry name" value="Peptidase_M24_C"/>
    <property type="match status" value="1"/>
</dbReference>
<keyword evidence="7" id="KW-0031">Aminopeptidase</keyword>
<keyword evidence="7" id="KW-0645">Protease</keyword>
<feature type="domain" description="Peptidase M24 C-terminal" evidence="6">
    <location>
        <begin position="538"/>
        <end position="598"/>
    </location>
</feature>
<reference evidence="7" key="2">
    <citation type="submission" date="2023-06" db="EMBL/GenBank/DDBJ databases">
        <authorList>
            <person name="Zeman M."/>
            <person name="Kubasova T."/>
            <person name="Jahodarova E."/>
            <person name="Nykrynova M."/>
            <person name="Rychlik I."/>
        </authorList>
    </citation>
    <scope>NUCLEOTIDE SEQUENCE</scope>
    <source>
        <strain evidence="7">ET39</strain>
    </source>
</reference>
<dbReference type="Gene3D" id="3.90.230.10">
    <property type="entry name" value="Creatinase/methionine aminopeptidase superfamily"/>
    <property type="match status" value="1"/>
</dbReference>
<dbReference type="SUPFAM" id="SSF55920">
    <property type="entry name" value="Creatinase/aminopeptidase"/>
    <property type="match status" value="1"/>
</dbReference>
<evidence type="ECO:0000259" key="5">
    <source>
        <dbReference type="Pfam" id="PF01321"/>
    </source>
</evidence>
<evidence type="ECO:0000256" key="3">
    <source>
        <dbReference type="ARBA" id="ARBA00022801"/>
    </source>
</evidence>
<dbReference type="Pfam" id="PF16189">
    <property type="entry name" value="Creatinase_N_2"/>
    <property type="match status" value="1"/>
</dbReference>
<protein>
    <submittedName>
        <fullName evidence="7">Aminopeptidase P family protein</fullName>
        <ecNumber evidence="7">3.4.11.-</ecNumber>
    </submittedName>
</protein>
<dbReference type="Gene3D" id="3.40.350.10">
    <property type="entry name" value="Creatinase/prolidase N-terminal domain"/>
    <property type="match status" value="2"/>
</dbReference>
<dbReference type="Pfam" id="PF00557">
    <property type="entry name" value="Peptidase_M24"/>
    <property type="match status" value="1"/>
</dbReference>
<evidence type="ECO:0000313" key="7">
    <source>
        <dbReference type="EMBL" id="MDM8157280.1"/>
    </source>
</evidence>
<dbReference type="PANTHER" id="PTHR43763:SF6">
    <property type="entry name" value="XAA-PRO AMINOPEPTIDASE 1"/>
    <property type="match status" value="1"/>
</dbReference>
<proteinExistence type="inferred from homology"/>
<dbReference type="CDD" id="cd01085">
    <property type="entry name" value="APP"/>
    <property type="match status" value="1"/>
</dbReference>
<reference evidence="7" key="1">
    <citation type="submission" date="2023-06" db="EMBL/GenBank/DDBJ databases">
        <title>Identification and characterization of horizontal gene transfer across gut microbiota members of farm animals based on homology search.</title>
        <authorList>
            <person name="Schwarzerova J."/>
            <person name="Nykrynova M."/>
            <person name="Jureckova K."/>
            <person name="Cejkova D."/>
            <person name="Rychlik I."/>
        </authorList>
    </citation>
    <scope>NUCLEOTIDE SEQUENCE</scope>
    <source>
        <strain evidence="7">ET39</strain>
    </source>
</reference>
<dbReference type="PANTHER" id="PTHR43763">
    <property type="entry name" value="XAA-PRO AMINOPEPTIDASE 1"/>
    <property type="match status" value="1"/>
</dbReference>
<comment type="caution">
    <text evidence="7">The sequence shown here is derived from an EMBL/GenBank/DDBJ whole genome shotgun (WGS) entry which is preliminary data.</text>
</comment>
<evidence type="ECO:0000259" key="4">
    <source>
        <dbReference type="Pfam" id="PF00557"/>
    </source>
</evidence>
<sequence>MSEIAKRVELLREQMKAHQVDAYIVPTSDFHETEYVCDYFKARAFMSGFTGSAGTCVFTATEGKLWTDGRYFIQAQNQLEGSGIDLMRMGDEGVATIEEYLLETLPSHAVVGFDGRVLNTAMVENLQDKLKDKAITFQCDMDLVGAIWEDRPALPASRTFELAEKYTGKSAADKLAEVREEMKKAGADIHIITRVDDIAWLFNMRGDDIPCFPVVLCYALIREDAAFLYMNAERLSDDLKKTFADIHVTVKGYEDIYTDVKELPADAAVLLDKANTNYKLVSSLPQGVRVINQPNPVVLMKAMKNPVELENTRRCHIRDGVAVTKFMYWLKTNIGKTKITEISAAEKLLELRKEQDHFIEPSFQTIAAYKDHAAMMHYSATPEMDAELSAEGMLLVDSGGQYLEGTTDITRTFVLGEISDECRFHFTTVLRSMIALAKARFLYGCRGMNLDILARGPLWDLDLDYKCGTGHGIGHVLNVHESPNGFRWRVVPERNDSCVLEEGMIQSDEPGVYLEGRYGIRHENETIVRKGEKNEYGQFMYLETITFVPFDLDGVDASLMTQYERKWLNDYHAEVYAKLSPYLSKEENEWLKQATRAI</sequence>
<dbReference type="InterPro" id="IPR033740">
    <property type="entry name" value="Pept_M24B"/>
</dbReference>
<feature type="domain" description="Creatinase N-terminal" evidence="5">
    <location>
        <begin position="7"/>
        <end position="133"/>
    </location>
</feature>
<dbReference type="InterPro" id="IPR036005">
    <property type="entry name" value="Creatinase/aminopeptidase-like"/>
</dbReference>
<keyword evidence="3 7" id="KW-0378">Hydrolase</keyword>
<dbReference type="Pfam" id="PF01321">
    <property type="entry name" value="Creatinase_N"/>
    <property type="match status" value="1"/>
</dbReference>
<feature type="domain" description="Peptidase M24" evidence="4">
    <location>
        <begin position="311"/>
        <end position="529"/>
    </location>
</feature>
<keyword evidence="2" id="KW-0479">Metal-binding</keyword>
<dbReference type="SUPFAM" id="SSF53092">
    <property type="entry name" value="Creatinase/prolidase N-terminal domain"/>
    <property type="match status" value="1"/>
</dbReference>
<dbReference type="InterPro" id="IPR000994">
    <property type="entry name" value="Pept_M24"/>
</dbReference>
<dbReference type="EMBL" id="JAUDCG010000023">
    <property type="protein sequence ID" value="MDM8157280.1"/>
    <property type="molecule type" value="Genomic_DNA"/>
</dbReference>
<evidence type="ECO:0000256" key="2">
    <source>
        <dbReference type="ARBA" id="ARBA00022723"/>
    </source>
</evidence>
<comment type="similarity">
    <text evidence="1">Belongs to the peptidase M24B family.</text>
</comment>
<dbReference type="InterPro" id="IPR032416">
    <property type="entry name" value="Peptidase_M24_C"/>
</dbReference>
<organism evidence="7 8">
    <name type="scientific">Amedibacillus dolichus</name>
    <dbReference type="NCBI Taxonomy" id="31971"/>
    <lineage>
        <taxon>Bacteria</taxon>
        <taxon>Bacillati</taxon>
        <taxon>Bacillota</taxon>
        <taxon>Erysipelotrichia</taxon>
        <taxon>Erysipelotrichales</taxon>
        <taxon>Erysipelotrichaceae</taxon>
        <taxon>Amedibacillus</taxon>
    </lineage>
</organism>
<gene>
    <name evidence="7" type="ORF">QUV96_06475</name>
</gene>
<evidence type="ECO:0000259" key="6">
    <source>
        <dbReference type="Pfam" id="PF16188"/>
    </source>
</evidence>
<accession>A0ABT7UCD9</accession>
<keyword evidence="8" id="KW-1185">Reference proteome</keyword>
<dbReference type="InterPro" id="IPR050422">
    <property type="entry name" value="X-Pro_aminopeptidase_P"/>
</dbReference>
<evidence type="ECO:0000256" key="1">
    <source>
        <dbReference type="ARBA" id="ARBA00008766"/>
    </source>
</evidence>